<evidence type="ECO:0000256" key="4">
    <source>
        <dbReference type="SAM" id="MobiDB-lite"/>
    </source>
</evidence>
<dbReference type="InterPro" id="IPR011009">
    <property type="entry name" value="Kinase-like_dom_sf"/>
</dbReference>
<organism evidence="6 7">
    <name type="scientific">Cudoniella acicularis</name>
    <dbReference type="NCBI Taxonomy" id="354080"/>
    <lineage>
        <taxon>Eukaryota</taxon>
        <taxon>Fungi</taxon>
        <taxon>Dikarya</taxon>
        <taxon>Ascomycota</taxon>
        <taxon>Pezizomycotina</taxon>
        <taxon>Leotiomycetes</taxon>
        <taxon>Helotiales</taxon>
        <taxon>Tricladiaceae</taxon>
        <taxon>Cudoniella</taxon>
    </lineage>
</organism>
<dbReference type="AlphaFoldDB" id="A0A8H4W7U4"/>
<dbReference type="GO" id="GO:0032259">
    <property type="term" value="P:methylation"/>
    <property type="evidence" value="ECO:0007669"/>
    <property type="project" value="UniProtKB-KW"/>
</dbReference>
<feature type="compositionally biased region" description="Basic and acidic residues" evidence="4">
    <location>
        <begin position="89"/>
        <end position="103"/>
    </location>
</feature>
<name>A0A8H4W7U4_9HELO</name>
<evidence type="ECO:0000313" key="7">
    <source>
        <dbReference type="Proteomes" id="UP000566819"/>
    </source>
</evidence>
<keyword evidence="1" id="KW-0489">Methyltransferase</keyword>
<proteinExistence type="predicted"/>
<evidence type="ECO:0000313" key="6">
    <source>
        <dbReference type="EMBL" id="KAF4636566.1"/>
    </source>
</evidence>
<keyword evidence="3" id="KW-0949">S-adenosyl-L-methionine</keyword>
<dbReference type="SUPFAM" id="SSF56112">
    <property type="entry name" value="Protein kinase-like (PK-like)"/>
    <property type="match status" value="1"/>
</dbReference>
<dbReference type="InterPro" id="IPR046797">
    <property type="entry name" value="PDDEXK_12"/>
</dbReference>
<dbReference type="PANTHER" id="PTHR43712">
    <property type="entry name" value="PUTATIVE (AFU_ORTHOLOGUE AFUA_4G14580)-RELATED"/>
    <property type="match status" value="1"/>
</dbReference>
<comment type="caution">
    <text evidence="6">The sequence shown here is derived from an EMBL/GenBank/DDBJ whole genome shotgun (WGS) entry which is preliminary data.</text>
</comment>
<evidence type="ECO:0000259" key="5">
    <source>
        <dbReference type="Pfam" id="PF20516"/>
    </source>
</evidence>
<reference evidence="6 7" key="1">
    <citation type="submission" date="2020-03" db="EMBL/GenBank/DDBJ databases">
        <title>Draft Genome Sequence of Cudoniella acicularis.</title>
        <authorList>
            <person name="Buettner E."/>
            <person name="Kellner H."/>
        </authorList>
    </citation>
    <scope>NUCLEOTIDE SEQUENCE [LARGE SCALE GENOMIC DNA]</scope>
    <source>
        <strain evidence="6 7">DSM 108380</strain>
    </source>
</reference>
<dbReference type="Pfam" id="PF20516">
    <property type="entry name" value="PDDEXK_12"/>
    <property type="match status" value="1"/>
</dbReference>
<evidence type="ECO:0000256" key="3">
    <source>
        <dbReference type="ARBA" id="ARBA00022691"/>
    </source>
</evidence>
<sequence length="778" mass="87184">MDAILDWLQTCNSEAHIAQPPLFPATPNAFIDDPQFDCDSSGIYYRNRKAGARSLPVRYRCKMSYPAKSALTDELEPRRSRRTNTKSTSKKETLNYSEARKPSTEPFSIVPQLAQQPHLDPPSAESIGGLSSTVNLEIDTRSETATVVSTQSTSVSRSRASFAKGGRSRSPVKKVVDLSAARPTIRYHPGTASPEVVGILKRFQRVVKRKHVLPRCLKDQIRTLEPDQMYETDDEFDYNPLPSTNQESQTLRKLTKIRNNSWECSRLAKPEPSWGGEVYKLLLDYAVKLENKTAEQMVQVEDITTIPVAAQFLPLGMYDVPLQAKQVDYGIFLSQSDKQRNSLRSSLEARMMAPEDLCVNQTPVYAEYIRWLPQLLPIETKTNESNGVSAEAQLGIWMAGFKNRLENLLAPRKEGNPPRVFIPMPCVKIQGFEWKMYWCCALEEGEMIIYGPFELGTTQTLLGTYCILTGLRELIRGFWLCVATHKCIVDFGESYDISAPPQRLGIAPAYSSPEILFSELAGVPTDMWALACSLAEIRSGNKLFYDMFGDKDDIISSQLRSILTNIILLFFLIPNPPLLFAFAAKALAAALEDIDDECGTLTQWPKVRMNVNELASLANADPKLLVRIMRALTLYGVFTEVEEETYEHSRFSSKLSQPSTQLSALPLAASSVNSVSKLLEYFSKHSFRNPGDDPSAQSLFQYTNNTNLEFFEWMQTQPYALNTFNEKRSKIIPAERARTGKVLADFYPFGSLGESLSSPDEVVLVDVGGGYGHALYDI</sequence>
<dbReference type="InterPro" id="IPR036388">
    <property type="entry name" value="WH-like_DNA-bd_sf"/>
</dbReference>
<dbReference type="InterPro" id="IPR029063">
    <property type="entry name" value="SAM-dependent_MTases_sf"/>
</dbReference>
<dbReference type="Proteomes" id="UP000566819">
    <property type="component" value="Unassembled WGS sequence"/>
</dbReference>
<evidence type="ECO:0000256" key="1">
    <source>
        <dbReference type="ARBA" id="ARBA00022603"/>
    </source>
</evidence>
<dbReference type="Gene3D" id="1.10.10.10">
    <property type="entry name" value="Winged helix-like DNA-binding domain superfamily/Winged helix DNA-binding domain"/>
    <property type="match status" value="1"/>
</dbReference>
<dbReference type="EMBL" id="JAAMPI010000060">
    <property type="protein sequence ID" value="KAF4636566.1"/>
    <property type="molecule type" value="Genomic_DNA"/>
</dbReference>
<gene>
    <name evidence="6" type="ORF">G7Y89_g1528</name>
</gene>
<dbReference type="OrthoDB" id="4161186at2759"/>
<accession>A0A8H4W7U4</accession>
<dbReference type="InterPro" id="IPR036390">
    <property type="entry name" value="WH_DNA-bd_sf"/>
</dbReference>
<evidence type="ECO:0000256" key="2">
    <source>
        <dbReference type="ARBA" id="ARBA00022679"/>
    </source>
</evidence>
<dbReference type="Gene3D" id="3.40.50.150">
    <property type="entry name" value="Vaccinia Virus protein VP39"/>
    <property type="match status" value="1"/>
</dbReference>
<keyword evidence="7" id="KW-1185">Reference proteome</keyword>
<protein>
    <recommendedName>
        <fullName evidence="5">PD-(D/E)XK nuclease-like domain-containing protein</fullName>
    </recommendedName>
</protein>
<feature type="region of interest" description="Disordered" evidence="4">
    <location>
        <begin position="71"/>
        <end position="105"/>
    </location>
</feature>
<dbReference type="SUPFAM" id="SSF46785">
    <property type="entry name" value="Winged helix' DNA-binding domain"/>
    <property type="match status" value="1"/>
</dbReference>
<dbReference type="Gene3D" id="1.10.510.10">
    <property type="entry name" value="Transferase(Phosphotransferase) domain 1"/>
    <property type="match status" value="1"/>
</dbReference>
<dbReference type="GO" id="GO:0008168">
    <property type="term" value="F:methyltransferase activity"/>
    <property type="evidence" value="ECO:0007669"/>
    <property type="project" value="UniProtKB-KW"/>
</dbReference>
<dbReference type="PANTHER" id="PTHR43712:SF2">
    <property type="entry name" value="O-METHYLTRANSFERASE CICE"/>
    <property type="match status" value="1"/>
</dbReference>
<keyword evidence="2" id="KW-0808">Transferase</keyword>
<feature type="domain" description="PD-(D/E)XK nuclease-like" evidence="5">
    <location>
        <begin position="231"/>
        <end position="476"/>
    </location>
</feature>